<dbReference type="InterPro" id="IPR011051">
    <property type="entry name" value="RmlC_Cupin_sf"/>
</dbReference>
<name>K8WJI3_9GAMM</name>
<evidence type="ECO:0008006" key="3">
    <source>
        <dbReference type="Google" id="ProtNLM"/>
    </source>
</evidence>
<dbReference type="EMBL" id="AKKL01000032">
    <property type="protein sequence ID" value="EKT60704.1"/>
    <property type="molecule type" value="Genomic_DNA"/>
</dbReference>
<dbReference type="eggNOG" id="COG3758">
    <property type="taxonomic scope" value="Bacteria"/>
</dbReference>
<dbReference type="PANTHER" id="PTHR37943:SF1">
    <property type="entry name" value="PROTEIN VES"/>
    <property type="match status" value="1"/>
</dbReference>
<dbReference type="InterPro" id="IPR010282">
    <property type="entry name" value="Uncharacterised_HutD/Ves"/>
</dbReference>
<dbReference type="AlphaFoldDB" id="K8WJI3"/>
<dbReference type="OrthoDB" id="9800082at2"/>
<keyword evidence="2" id="KW-1185">Reference proteome</keyword>
<comment type="caution">
    <text evidence="1">The sequence shown here is derived from an EMBL/GenBank/DDBJ whole genome shotgun (WGS) entry which is preliminary data.</text>
</comment>
<dbReference type="HOGENOM" id="CLU_090931_0_1_6"/>
<dbReference type="InterPro" id="IPR014710">
    <property type="entry name" value="RmlC-like_jellyroll"/>
</dbReference>
<dbReference type="PANTHER" id="PTHR37943">
    <property type="entry name" value="PROTEIN VES"/>
    <property type="match status" value="1"/>
</dbReference>
<evidence type="ECO:0000313" key="1">
    <source>
        <dbReference type="EMBL" id="EKT60704.1"/>
    </source>
</evidence>
<proteinExistence type="predicted"/>
<dbReference type="STRING" id="1141662.OOA_11728"/>
<dbReference type="RefSeq" id="WP_008912344.1">
    <property type="nucleotide sequence ID" value="NZ_KB233223.1"/>
</dbReference>
<dbReference type="CDD" id="cd20293">
    <property type="entry name" value="cupin_HutD_N"/>
    <property type="match status" value="1"/>
</dbReference>
<evidence type="ECO:0000313" key="2">
    <source>
        <dbReference type="Proteomes" id="UP000009336"/>
    </source>
</evidence>
<dbReference type="Gene3D" id="2.60.120.10">
    <property type="entry name" value="Jelly Rolls"/>
    <property type="match status" value="1"/>
</dbReference>
<reference evidence="1 2" key="1">
    <citation type="journal article" date="2012" name="BMC Genomics">
        <title>Comparative genomics of bacteria in the genus Providencia isolated from wild Drosophila melanogaster.</title>
        <authorList>
            <person name="Galac M.R."/>
            <person name="Lazzaro B.P."/>
        </authorList>
    </citation>
    <scope>NUCLEOTIDE SEQUENCE [LARGE SCALE GENOMIC DNA]</scope>
    <source>
        <strain evidence="1 2">DSM 19968</strain>
    </source>
</reference>
<sequence length="194" mass="22304">MNRVLTVDNYQKMPWKNGQGFTLEIARSHGNGLVDFDWRVSIADVKTAGSFSYFPNRKRIIGVLDGGLGLTLHIDQNAPVALYQKQFLHFHGESDVHAELLDEAIRDFNLIYNPDKYAARLQWLNTQDVGSWISDASQVLIFNAKNKLKIIVDAEQYQLNEFETLLVENNHHSRQFSVEADSHYDFCIIELFSK</sequence>
<dbReference type="Pfam" id="PF05962">
    <property type="entry name" value="HutD"/>
    <property type="match status" value="1"/>
</dbReference>
<dbReference type="Proteomes" id="UP000009336">
    <property type="component" value="Unassembled WGS sequence"/>
</dbReference>
<gene>
    <name evidence="1" type="ORF">OOA_11728</name>
</gene>
<dbReference type="SUPFAM" id="SSF51182">
    <property type="entry name" value="RmlC-like cupins"/>
    <property type="match status" value="1"/>
</dbReference>
<protein>
    <recommendedName>
        <fullName evidence="3">HutD family protein</fullName>
    </recommendedName>
</protein>
<accession>K8WJI3</accession>
<dbReference type="PATRIC" id="fig|1141662.3.peg.2375"/>
<organism evidence="1 2">
    <name type="scientific">Providencia burhodogranariea DSM 19968</name>
    <dbReference type="NCBI Taxonomy" id="1141662"/>
    <lineage>
        <taxon>Bacteria</taxon>
        <taxon>Pseudomonadati</taxon>
        <taxon>Pseudomonadota</taxon>
        <taxon>Gammaproteobacteria</taxon>
        <taxon>Enterobacterales</taxon>
        <taxon>Morganellaceae</taxon>
        <taxon>Providencia</taxon>
    </lineage>
</organism>